<keyword evidence="9 10" id="KW-1208">Phospholipid metabolism</keyword>
<evidence type="ECO:0000256" key="7">
    <source>
        <dbReference type="ARBA" id="ARBA00023136"/>
    </source>
</evidence>
<dbReference type="GO" id="GO:0004366">
    <property type="term" value="F:glycerol-3-phosphate O-acyltransferase activity"/>
    <property type="evidence" value="ECO:0007669"/>
    <property type="project" value="UniProtKB-EC"/>
</dbReference>
<comment type="pathway">
    <text evidence="10">Lipid metabolism; phospholipid metabolism.</text>
</comment>
<comment type="function">
    <text evidence="10">Catalyzes the transfer of an acyl group from acyl-phosphate (acyl-PO(4)) to glycerol-3-phosphate (G3P) to form lysophosphatidic acid (LPA). This enzyme utilizes acyl-phosphate as fatty acyl donor, but not acyl-CoA or acyl-ACP.</text>
</comment>
<dbReference type="RefSeq" id="WP_203625800.1">
    <property type="nucleotide sequence ID" value="NZ_BOLQ01000001.1"/>
</dbReference>
<dbReference type="PANTHER" id="PTHR30309">
    <property type="entry name" value="INNER MEMBRANE PROTEIN YGIH"/>
    <property type="match status" value="1"/>
</dbReference>
<sequence length="211" mass="23101">MLLALSVILSYLIGSIPSGVWIGQLLYRKDIRTAGSHNIGTTNAYRVLGPLGGTIVLVMDILKGTLGASLPVIFGYQQHYLILLVGLAAVCGHTFSIFIHFKGGKAVATSAGILLAYNPPFFVIAFAIFLSLVALTSMVSVASTLGMTIITLLSLVYHDWLLTTVAACLWVVFMVRHRENFKRIREGDENMVPFGLGLYLRKRKQSKNKKD</sequence>
<evidence type="ECO:0000256" key="3">
    <source>
        <dbReference type="ARBA" id="ARBA00022679"/>
    </source>
</evidence>
<keyword evidence="7 10" id="KW-0472">Membrane</keyword>
<proteinExistence type="inferred from homology"/>
<dbReference type="EC" id="2.3.1.275" evidence="10"/>
<comment type="subcellular location">
    <subcellularLocation>
        <location evidence="10">Cell membrane</location>
        <topology evidence="10">Multi-pass membrane protein</topology>
    </subcellularLocation>
</comment>
<accession>A0ABW4CFQ9</accession>
<feature type="transmembrane region" description="Helical" evidence="10">
    <location>
        <begin position="80"/>
        <end position="101"/>
    </location>
</feature>
<feature type="transmembrane region" description="Helical" evidence="10">
    <location>
        <begin position="121"/>
        <end position="143"/>
    </location>
</feature>
<keyword evidence="3 10" id="KW-0808">Transferase</keyword>
<dbReference type="NCBIfam" id="TIGR00023">
    <property type="entry name" value="glycerol-3-phosphate 1-O-acyltransferase PlsY"/>
    <property type="match status" value="1"/>
</dbReference>
<evidence type="ECO:0000256" key="10">
    <source>
        <dbReference type="HAMAP-Rule" id="MF_01043"/>
    </source>
</evidence>
<dbReference type="Proteomes" id="UP001597196">
    <property type="component" value="Unassembled WGS sequence"/>
</dbReference>
<feature type="transmembrane region" description="Helical" evidence="10">
    <location>
        <begin position="48"/>
        <end position="74"/>
    </location>
</feature>
<keyword evidence="6 10" id="KW-0443">Lipid metabolism</keyword>
<dbReference type="SMART" id="SM01207">
    <property type="entry name" value="G3P_acyltransf"/>
    <property type="match status" value="1"/>
</dbReference>
<evidence type="ECO:0000256" key="1">
    <source>
        <dbReference type="ARBA" id="ARBA00022475"/>
    </source>
</evidence>
<protein>
    <recommendedName>
        <fullName evidence="10">Glycerol-3-phosphate acyltransferase</fullName>
    </recommendedName>
    <alternativeName>
        <fullName evidence="10">Acyl-PO4 G3P acyltransferase</fullName>
    </alternativeName>
    <alternativeName>
        <fullName evidence="10">Acyl-phosphate--glycerol-3-phosphate acyltransferase</fullName>
    </alternativeName>
    <alternativeName>
        <fullName evidence="10">G3P acyltransferase</fullName>
        <shortName evidence="10">GPAT</shortName>
        <ecNumber evidence="10">2.3.1.275</ecNumber>
    </alternativeName>
    <alternativeName>
        <fullName evidence="10">Lysophosphatidic acid synthase</fullName>
        <shortName evidence="10">LPA synthase</shortName>
    </alternativeName>
</protein>
<dbReference type="PANTHER" id="PTHR30309:SF0">
    <property type="entry name" value="GLYCEROL-3-PHOSPHATE ACYLTRANSFERASE-RELATED"/>
    <property type="match status" value="1"/>
</dbReference>
<feature type="transmembrane region" description="Helical" evidence="10">
    <location>
        <begin position="155"/>
        <end position="175"/>
    </location>
</feature>
<dbReference type="Pfam" id="PF02660">
    <property type="entry name" value="G3P_acyltransf"/>
    <property type="match status" value="1"/>
</dbReference>
<dbReference type="HAMAP" id="MF_01043">
    <property type="entry name" value="PlsY"/>
    <property type="match status" value="1"/>
</dbReference>
<dbReference type="InterPro" id="IPR003811">
    <property type="entry name" value="G3P_acylTferase_PlsY"/>
</dbReference>
<keyword evidence="2 10" id="KW-0444">Lipid biosynthesis</keyword>
<organism evidence="11 12">
    <name type="scientific">Lacticaseibacillus mingshuiensis</name>
    <dbReference type="NCBI Taxonomy" id="2799574"/>
    <lineage>
        <taxon>Bacteria</taxon>
        <taxon>Bacillati</taxon>
        <taxon>Bacillota</taxon>
        <taxon>Bacilli</taxon>
        <taxon>Lactobacillales</taxon>
        <taxon>Lactobacillaceae</taxon>
        <taxon>Lacticaseibacillus</taxon>
    </lineage>
</organism>
<keyword evidence="12" id="KW-1185">Reference proteome</keyword>
<comment type="similarity">
    <text evidence="10">Belongs to the PlsY family.</text>
</comment>
<evidence type="ECO:0000256" key="6">
    <source>
        <dbReference type="ARBA" id="ARBA00023098"/>
    </source>
</evidence>
<reference evidence="12" key="1">
    <citation type="journal article" date="2019" name="Int. J. Syst. Evol. Microbiol.">
        <title>The Global Catalogue of Microorganisms (GCM) 10K type strain sequencing project: providing services to taxonomists for standard genome sequencing and annotation.</title>
        <authorList>
            <consortium name="The Broad Institute Genomics Platform"/>
            <consortium name="The Broad Institute Genome Sequencing Center for Infectious Disease"/>
            <person name="Wu L."/>
            <person name="Ma J."/>
        </authorList>
    </citation>
    <scope>NUCLEOTIDE SEQUENCE [LARGE SCALE GENOMIC DNA]</scope>
    <source>
        <strain evidence="12">CCM 8980</strain>
    </source>
</reference>
<keyword evidence="1 10" id="KW-1003">Cell membrane</keyword>
<comment type="caution">
    <text evidence="11">The sequence shown here is derived from an EMBL/GenBank/DDBJ whole genome shotgun (WGS) entry which is preliminary data.</text>
</comment>
<comment type="subunit">
    <text evidence="10">Probably interacts with PlsX.</text>
</comment>
<feature type="transmembrane region" description="Helical" evidence="10">
    <location>
        <begin position="6"/>
        <end position="27"/>
    </location>
</feature>
<evidence type="ECO:0000256" key="9">
    <source>
        <dbReference type="ARBA" id="ARBA00023264"/>
    </source>
</evidence>
<evidence type="ECO:0000313" key="12">
    <source>
        <dbReference type="Proteomes" id="UP001597196"/>
    </source>
</evidence>
<evidence type="ECO:0000256" key="5">
    <source>
        <dbReference type="ARBA" id="ARBA00022989"/>
    </source>
</evidence>
<comment type="catalytic activity">
    <reaction evidence="10">
        <text>an acyl phosphate + sn-glycerol 3-phosphate = a 1-acyl-sn-glycero-3-phosphate + phosphate</text>
        <dbReference type="Rhea" id="RHEA:34075"/>
        <dbReference type="ChEBI" id="CHEBI:43474"/>
        <dbReference type="ChEBI" id="CHEBI:57597"/>
        <dbReference type="ChEBI" id="CHEBI:57970"/>
        <dbReference type="ChEBI" id="CHEBI:59918"/>
        <dbReference type="EC" id="2.3.1.275"/>
    </reaction>
</comment>
<evidence type="ECO:0000256" key="8">
    <source>
        <dbReference type="ARBA" id="ARBA00023209"/>
    </source>
</evidence>
<keyword evidence="5 10" id="KW-1133">Transmembrane helix</keyword>
<gene>
    <name evidence="10 11" type="primary">plsY</name>
    <name evidence="11" type="ORF">ACFQ4P_00795</name>
</gene>
<name>A0ABW4CFQ9_9LACO</name>
<evidence type="ECO:0000313" key="11">
    <source>
        <dbReference type="EMBL" id="MFD1428783.1"/>
    </source>
</evidence>
<evidence type="ECO:0000256" key="2">
    <source>
        <dbReference type="ARBA" id="ARBA00022516"/>
    </source>
</evidence>
<keyword evidence="8 10" id="KW-0594">Phospholipid biosynthesis</keyword>
<keyword evidence="4 10" id="KW-0812">Transmembrane</keyword>
<dbReference type="EMBL" id="JBHTOC010000001">
    <property type="protein sequence ID" value="MFD1428783.1"/>
    <property type="molecule type" value="Genomic_DNA"/>
</dbReference>
<keyword evidence="11" id="KW-0012">Acyltransferase</keyword>
<evidence type="ECO:0000256" key="4">
    <source>
        <dbReference type="ARBA" id="ARBA00022692"/>
    </source>
</evidence>